<dbReference type="InterPro" id="IPR011712">
    <property type="entry name" value="Sig_transdc_His_kin_sub3_dim/P"/>
</dbReference>
<feature type="domain" description="Histidine kinase/HSP90-like ATPase" evidence="10">
    <location>
        <begin position="174"/>
        <end position="259"/>
    </location>
</feature>
<evidence type="ECO:0000256" key="3">
    <source>
        <dbReference type="ARBA" id="ARBA00022553"/>
    </source>
</evidence>
<dbReference type="PANTHER" id="PTHR24421">
    <property type="entry name" value="NITRATE/NITRITE SENSOR PROTEIN NARX-RELATED"/>
    <property type="match status" value="1"/>
</dbReference>
<evidence type="ECO:0000259" key="11">
    <source>
        <dbReference type="Pfam" id="PF07730"/>
    </source>
</evidence>
<dbReference type="CDD" id="cd16917">
    <property type="entry name" value="HATPase_UhpB-NarQ-NarX-like"/>
    <property type="match status" value="1"/>
</dbReference>
<evidence type="ECO:0000256" key="5">
    <source>
        <dbReference type="ARBA" id="ARBA00022741"/>
    </source>
</evidence>
<keyword evidence="9" id="KW-0812">Transmembrane</keyword>
<keyword evidence="8" id="KW-0902">Two-component regulatory system</keyword>
<dbReference type="GO" id="GO:0016020">
    <property type="term" value="C:membrane"/>
    <property type="evidence" value="ECO:0007669"/>
    <property type="project" value="InterPro"/>
</dbReference>
<evidence type="ECO:0000256" key="1">
    <source>
        <dbReference type="ARBA" id="ARBA00000085"/>
    </source>
</evidence>
<evidence type="ECO:0000256" key="4">
    <source>
        <dbReference type="ARBA" id="ARBA00022679"/>
    </source>
</evidence>
<feature type="domain" description="Signal transduction histidine kinase subgroup 3 dimerisation and phosphoacceptor" evidence="11">
    <location>
        <begin position="70"/>
        <end position="127"/>
    </location>
</feature>
<evidence type="ECO:0000256" key="6">
    <source>
        <dbReference type="ARBA" id="ARBA00022777"/>
    </source>
</evidence>
<evidence type="ECO:0000256" key="8">
    <source>
        <dbReference type="ARBA" id="ARBA00023012"/>
    </source>
</evidence>
<evidence type="ECO:0000313" key="13">
    <source>
        <dbReference type="Proteomes" id="UP000293874"/>
    </source>
</evidence>
<protein>
    <recommendedName>
        <fullName evidence="2">histidine kinase</fullName>
        <ecNumber evidence="2">2.7.13.3</ecNumber>
    </recommendedName>
</protein>
<dbReference type="GO" id="GO:0005524">
    <property type="term" value="F:ATP binding"/>
    <property type="evidence" value="ECO:0007669"/>
    <property type="project" value="UniProtKB-KW"/>
</dbReference>
<dbReference type="Pfam" id="PF07730">
    <property type="entry name" value="HisKA_3"/>
    <property type="match status" value="1"/>
</dbReference>
<keyword evidence="7" id="KW-0067">ATP-binding</keyword>
<dbReference type="RefSeq" id="WP_130542200.1">
    <property type="nucleotide sequence ID" value="NZ_CP042431.1"/>
</dbReference>
<evidence type="ECO:0000259" key="10">
    <source>
        <dbReference type="Pfam" id="PF02518"/>
    </source>
</evidence>
<keyword evidence="4" id="KW-0808">Transferase</keyword>
<name>A0A4Q7MSE5_9BACT</name>
<evidence type="ECO:0000313" key="12">
    <source>
        <dbReference type="EMBL" id="RZS71726.1"/>
    </source>
</evidence>
<dbReference type="Proteomes" id="UP000293874">
    <property type="component" value="Unassembled WGS sequence"/>
</dbReference>
<organism evidence="12 13">
    <name type="scientific">Pseudobacter ginsenosidimutans</name>
    <dbReference type="NCBI Taxonomy" id="661488"/>
    <lineage>
        <taxon>Bacteria</taxon>
        <taxon>Pseudomonadati</taxon>
        <taxon>Bacteroidota</taxon>
        <taxon>Chitinophagia</taxon>
        <taxon>Chitinophagales</taxon>
        <taxon>Chitinophagaceae</taxon>
        <taxon>Pseudobacter</taxon>
    </lineage>
</organism>
<sequence>MSSPTEQIVVVIVAVVAVLLFLAVLFLVMVMHHNSRRKQMAMEKLRIQELYENQLLESRLEIQQQTFHFISQEIHDNVGQILSLAKVELNILQQQLNGKGELVNSVRENVGKAMTELREIAKSLNHDQAQHFNWLENIREEINRINKSGAIAAELRLEGEEDCYLKDQQKLITFRVVQEGLQNILKHAGASSLLVRIHHAKEHTNIMIVDNGVGFDTEAALKGHSGLGLKNILNRVALIGGNAQICSAAGEGTCLCIRIAHG</sequence>
<dbReference type="SUPFAM" id="SSF55874">
    <property type="entry name" value="ATPase domain of HSP90 chaperone/DNA topoisomerase II/histidine kinase"/>
    <property type="match status" value="1"/>
</dbReference>
<keyword evidence="6" id="KW-0418">Kinase</keyword>
<proteinExistence type="predicted"/>
<dbReference type="Gene3D" id="1.20.5.1930">
    <property type="match status" value="1"/>
</dbReference>
<dbReference type="Gene3D" id="3.30.565.10">
    <property type="entry name" value="Histidine kinase-like ATPase, C-terminal domain"/>
    <property type="match status" value="1"/>
</dbReference>
<gene>
    <name evidence="12" type="ORF">EV199_3634</name>
</gene>
<keyword evidence="5" id="KW-0547">Nucleotide-binding</keyword>
<comment type="caution">
    <text evidence="12">The sequence shown here is derived from an EMBL/GenBank/DDBJ whole genome shotgun (WGS) entry which is preliminary data.</text>
</comment>
<evidence type="ECO:0000256" key="7">
    <source>
        <dbReference type="ARBA" id="ARBA00022840"/>
    </source>
</evidence>
<dbReference type="GO" id="GO:0000155">
    <property type="term" value="F:phosphorelay sensor kinase activity"/>
    <property type="evidence" value="ECO:0007669"/>
    <property type="project" value="InterPro"/>
</dbReference>
<dbReference type="InterPro" id="IPR003594">
    <property type="entry name" value="HATPase_dom"/>
</dbReference>
<reference evidence="12 13" key="1">
    <citation type="submission" date="2019-02" db="EMBL/GenBank/DDBJ databases">
        <title>Genomic Encyclopedia of Type Strains, Phase IV (KMG-IV): sequencing the most valuable type-strain genomes for metagenomic binning, comparative biology and taxonomic classification.</title>
        <authorList>
            <person name="Goeker M."/>
        </authorList>
    </citation>
    <scope>NUCLEOTIDE SEQUENCE [LARGE SCALE GENOMIC DNA]</scope>
    <source>
        <strain evidence="12 13">DSM 18116</strain>
    </source>
</reference>
<dbReference type="GO" id="GO:0046983">
    <property type="term" value="F:protein dimerization activity"/>
    <property type="evidence" value="ECO:0007669"/>
    <property type="project" value="InterPro"/>
</dbReference>
<dbReference type="InterPro" id="IPR036890">
    <property type="entry name" value="HATPase_C_sf"/>
</dbReference>
<keyword evidence="3" id="KW-0597">Phosphoprotein</keyword>
<feature type="transmembrane region" description="Helical" evidence="9">
    <location>
        <begin position="6"/>
        <end position="30"/>
    </location>
</feature>
<keyword evidence="9" id="KW-1133">Transmembrane helix</keyword>
<dbReference type="AlphaFoldDB" id="A0A4Q7MSE5"/>
<evidence type="ECO:0000256" key="2">
    <source>
        <dbReference type="ARBA" id="ARBA00012438"/>
    </source>
</evidence>
<dbReference type="OrthoDB" id="5401121at2"/>
<keyword evidence="13" id="KW-1185">Reference proteome</keyword>
<dbReference type="InterPro" id="IPR050482">
    <property type="entry name" value="Sensor_HK_TwoCompSys"/>
</dbReference>
<evidence type="ECO:0000256" key="9">
    <source>
        <dbReference type="SAM" id="Phobius"/>
    </source>
</evidence>
<dbReference type="Pfam" id="PF02518">
    <property type="entry name" value="HATPase_c"/>
    <property type="match status" value="1"/>
</dbReference>
<dbReference type="EMBL" id="SGXA01000002">
    <property type="protein sequence ID" value="RZS71726.1"/>
    <property type="molecule type" value="Genomic_DNA"/>
</dbReference>
<dbReference type="PANTHER" id="PTHR24421:SF10">
    <property type="entry name" value="NITRATE_NITRITE SENSOR PROTEIN NARQ"/>
    <property type="match status" value="1"/>
</dbReference>
<accession>A0A4Q7MSE5</accession>
<keyword evidence="9" id="KW-0472">Membrane</keyword>
<comment type="catalytic activity">
    <reaction evidence="1">
        <text>ATP + protein L-histidine = ADP + protein N-phospho-L-histidine.</text>
        <dbReference type="EC" id="2.7.13.3"/>
    </reaction>
</comment>
<dbReference type="EC" id="2.7.13.3" evidence="2"/>